<feature type="region of interest" description="Disordered" evidence="1">
    <location>
        <begin position="154"/>
        <end position="194"/>
    </location>
</feature>
<feature type="region of interest" description="Disordered" evidence="1">
    <location>
        <begin position="1"/>
        <end position="58"/>
    </location>
</feature>
<evidence type="ECO:0000313" key="3">
    <source>
        <dbReference type="Proteomes" id="UP001367316"/>
    </source>
</evidence>
<name>A0ABR1N0E0_9PEZI</name>
<accession>A0ABR1N0E0</accession>
<feature type="compositionally biased region" description="Polar residues" evidence="1">
    <location>
        <begin position="1"/>
        <end position="16"/>
    </location>
</feature>
<protein>
    <submittedName>
        <fullName evidence="2">Uncharacterized protein</fullName>
    </submittedName>
</protein>
<keyword evidence="3" id="KW-1185">Reference proteome</keyword>
<evidence type="ECO:0000313" key="2">
    <source>
        <dbReference type="EMBL" id="KAK7607494.1"/>
    </source>
</evidence>
<feature type="compositionally biased region" description="Basic and acidic residues" evidence="1">
    <location>
        <begin position="154"/>
        <end position="167"/>
    </location>
</feature>
<proteinExistence type="predicted"/>
<dbReference type="Proteomes" id="UP001367316">
    <property type="component" value="Unassembled WGS sequence"/>
</dbReference>
<reference evidence="2 3" key="1">
    <citation type="submission" date="2024-04" db="EMBL/GenBank/DDBJ databases">
        <title>Phyllosticta paracitricarpa is synonymous to the EU quarantine fungus P. citricarpa based on phylogenomic analyses.</title>
        <authorList>
            <consortium name="Lawrence Berkeley National Laboratory"/>
            <person name="Van ingen-buijs V.A."/>
            <person name="Van westerhoven A.C."/>
            <person name="Haridas S."/>
            <person name="Skiadas P."/>
            <person name="Martin F."/>
            <person name="Groenewald J.Z."/>
            <person name="Crous P.W."/>
            <person name="Seidl M.F."/>
        </authorList>
    </citation>
    <scope>NUCLEOTIDE SEQUENCE [LARGE SCALE GENOMIC DNA]</scope>
    <source>
        <strain evidence="2 3">CBS 141358</strain>
    </source>
</reference>
<dbReference type="EMBL" id="JBBPBF010000036">
    <property type="protein sequence ID" value="KAK7607494.1"/>
    <property type="molecule type" value="Genomic_DNA"/>
</dbReference>
<evidence type="ECO:0000256" key="1">
    <source>
        <dbReference type="SAM" id="MobiDB-lite"/>
    </source>
</evidence>
<feature type="compositionally biased region" description="Basic residues" evidence="1">
    <location>
        <begin position="180"/>
        <end position="194"/>
    </location>
</feature>
<comment type="caution">
    <text evidence="2">The sequence shown here is derived from an EMBL/GenBank/DDBJ whole genome shotgun (WGS) entry which is preliminary data.</text>
</comment>
<gene>
    <name evidence="2" type="ORF">JOL62DRAFT_272916</name>
</gene>
<organism evidence="2 3">
    <name type="scientific">Phyllosticta paracitricarpa</name>
    <dbReference type="NCBI Taxonomy" id="2016321"/>
    <lineage>
        <taxon>Eukaryota</taxon>
        <taxon>Fungi</taxon>
        <taxon>Dikarya</taxon>
        <taxon>Ascomycota</taxon>
        <taxon>Pezizomycotina</taxon>
        <taxon>Dothideomycetes</taxon>
        <taxon>Dothideomycetes incertae sedis</taxon>
        <taxon>Botryosphaeriales</taxon>
        <taxon>Phyllostictaceae</taxon>
        <taxon>Phyllosticta</taxon>
    </lineage>
</organism>
<sequence length="209" mass="23170">MTNSNAYKATQASRHQVQAPRASQDPDQRSKSDATLGYPMGERPASPIAPTDGNARSREWLRPSCRRGADDGLDTAGGYRAAAAAAAGRKIFSPAAHTRPPPDGTYRALFLGGTIYGNQFPQAPRPRARDAVGGLVVVRRFLGAFVSPLSRRRGDIGKAGERQDRRGKLQPWAEQAEKREKRKRRREVIGSRHRHRHRHRGLCMAFLWG</sequence>